<dbReference type="AlphaFoldDB" id="A0A1A9RHP9"/>
<feature type="domain" description="Calcineurin-like phosphoesterase" evidence="1">
    <location>
        <begin position="12"/>
        <end position="252"/>
    </location>
</feature>
<comment type="caution">
    <text evidence="2">The sequence shown here is derived from an EMBL/GenBank/DDBJ whole genome shotgun (WGS) entry which is preliminary data.</text>
</comment>
<dbReference type="PANTHER" id="PTHR37844">
    <property type="entry name" value="SER/THR PROTEIN PHOSPHATASE SUPERFAMILY (AFU_ORTHOLOGUE AFUA_1G14840)"/>
    <property type="match status" value="1"/>
</dbReference>
<dbReference type="SUPFAM" id="SSF56300">
    <property type="entry name" value="Metallo-dependent phosphatases"/>
    <property type="match status" value="1"/>
</dbReference>
<dbReference type="PANTHER" id="PTHR37844:SF2">
    <property type="entry name" value="SER_THR PROTEIN PHOSPHATASE SUPERFAMILY (AFU_ORTHOLOGUE AFUA_1G14840)"/>
    <property type="match status" value="1"/>
</dbReference>
<dbReference type="InterPro" id="IPR029052">
    <property type="entry name" value="Metallo-depent_PP-like"/>
</dbReference>
<reference evidence="3" key="1">
    <citation type="submission" date="2016-05" db="EMBL/GenBank/DDBJ databases">
        <title>Draft genome of Corynebacterium afermentans subsp. afermentans LCDC 88199T.</title>
        <authorList>
            <person name="Bernier A.-M."/>
            <person name="Bernard K."/>
        </authorList>
    </citation>
    <scope>NUCLEOTIDE SEQUENCE [LARGE SCALE GENOMIC DNA]</scope>
    <source>
        <strain evidence="3">NML04-0072</strain>
    </source>
</reference>
<organism evidence="2 3">
    <name type="scientific">Eikenella corrodens</name>
    <dbReference type="NCBI Taxonomy" id="539"/>
    <lineage>
        <taxon>Bacteria</taxon>
        <taxon>Pseudomonadati</taxon>
        <taxon>Pseudomonadota</taxon>
        <taxon>Betaproteobacteria</taxon>
        <taxon>Neisseriales</taxon>
        <taxon>Neisseriaceae</taxon>
        <taxon>Eikenella</taxon>
    </lineage>
</organism>
<evidence type="ECO:0000313" key="3">
    <source>
        <dbReference type="Proteomes" id="UP000077589"/>
    </source>
</evidence>
<evidence type="ECO:0000259" key="1">
    <source>
        <dbReference type="Pfam" id="PF00149"/>
    </source>
</evidence>
<dbReference type="RefSeq" id="WP_064087786.1">
    <property type="nucleotide sequence ID" value="NZ_LXSG01000033.1"/>
</dbReference>
<gene>
    <name evidence="2" type="ORF">A7P90_06760</name>
</gene>
<dbReference type="GO" id="GO:0016787">
    <property type="term" value="F:hydrolase activity"/>
    <property type="evidence" value="ECO:0007669"/>
    <property type="project" value="InterPro"/>
</dbReference>
<accession>A0A1A9RHP9</accession>
<proteinExistence type="predicted"/>
<dbReference type="EMBL" id="LXSG01000033">
    <property type="protein sequence ID" value="OAM18618.1"/>
    <property type="molecule type" value="Genomic_DNA"/>
</dbReference>
<protein>
    <submittedName>
        <fullName evidence="2">Metallophosphoesterase</fullName>
    </submittedName>
</protein>
<evidence type="ECO:0000313" key="2">
    <source>
        <dbReference type="EMBL" id="OAM18618.1"/>
    </source>
</evidence>
<sequence length="298" mass="33966">MPTDRTVQLNYISDIHLEWLFDKRGLLQTDVLDEIYRPLFRCNRQPTTQHNLLMIAGDLTEARKFHYFVPFLESVIADNGFDRVFYVMGNHEYYGDALHKVVGRIQAALDGSPMLKAHMSILHNQCATLDNGRVQIIGAPFWYQVAHGDEYAVAQRLSDYRYIKVKRGNRYAKLLYRDVLAAHHQSVCFIEETLRASPSGVQNILFTHHPTSRLFGDADLGYGTVLPARWAEDAEIGLPEKLAACIHGHAHQHLPVHYANEYGIPTVSNTIGYYQEEFKPDSPAGRQQIKDGLPFLMV</sequence>
<dbReference type="OrthoDB" id="356681at2"/>
<dbReference type="Proteomes" id="UP000077589">
    <property type="component" value="Unassembled WGS sequence"/>
</dbReference>
<dbReference type="Pfam" id="PF00149">
    <property type="entry name" value="Metallophos"/>
    <property type="match status" value="1"/>
</dbReference>
<dbReference type="InterPro" id="IPR004843">
    <property type="entry name" value="Calcineurin-like_PHP"/>
</dbReference>
<dbReference type="Gene3D" id="3.60.21.10">
    <property type="match status" value="1"/>
</dbReference>
<name>A0A1A9RHP9_EIKCO</name>